<dbReference type="CDD" id="cd04739">
    <property type="entry name" value="DHOD_like"/>
    <property type="match status" value="1"/>
</dbReference>
<feature type="domain" description="Dihydroorotate dehydrogenase catalytic" evidence="7">
    <location>
        <begin position="86"/>
        <end position="291"/>
    </location>
</feature>
<evidence type="ECO:0000256" key="2">
    <source>
        <dbReference type="ARBA" id="ARBA00004725"/>
    </source>
</evidence>
<name>A0AAU7NUX1_9GAMM</name>
<evidence type="ECO:0000256" key="3">
    <source>
        <dbReference type="ARBA" id="ARBA00022630"/>
    </source>
</evidence>
<dbReference type="InterPro" id="IPR012135">
    <property type="entry name" value="Dihydroorotate_DH_1_2"/>
</dbReference>
<dbReference type="RefSeq" id="WP_305906466.1">
    <property type="nucleotide sequence ID" value="NZ_CP157743.1"/>
</dbReference>
<protein>
    <submittedName>
        <fullName evidence="8">Dihydroorotate dehydrogenase-like protein</fullName>
    </submittedName>
</protein>
<dbReference type="Proteomes" id="UP001225378">
    <property type="component" value="Chromosome"/>
</dbReference>
<dbReference type="Pfam" id="PF01180">
    <property type="entry name" value="DHO_dh"/>
    <property type="match status" value="1"/>
</dbReference>
<dbReference type="PANTHER" id="PTHR48109:SF3">
    <property type="entry name" value="SLL0744 PROTEIN"/>
    <property type="match status" value="1"/>
</dbReference>
<reference evidence="8 9" key="1">
    <citation type="journal article" date="2024" name="Microbiology">
        <title>Methylomarinum rosea sp. nov., a novel halophilic methanotrophic bacterium from the hypersaline Lake Elton.</title>
        <authorList>
            <person name="Suleimanov R.Z."/>
            <person name="Oshkin I.Y."/>
            <person name="Danilova O.V."/>
            <person name="Suzina N.E."/>
            <person name="Dedysh S.N."/>
        </authorList>
    </citation>
    <scope>NUCLEOTIDE SEQUENCE [LARGE SCALE GENOMIC DNA]</scope>
    <source>
        <strain evidence="8 9">Ch1-1</strain>
    </source>
</reference>
<dbReference type="AlphaFoldDB" id="A0AAU7NUX1"/>
<sequence length="339" mass="37469">MNSIDLSTEYLGLQLSNPLVPSASPLSRSLDSARILEDGGAAAIVMFSLFEEELRQQEEETARFMINQGIGHGEADSFLPFDTQFQHGLEQYLEQLAALKRSLDIPVIASLNGVSLDGWVEHGKLLQEAGADALELNVYYLTADINEPGAAVEARYLELLRELRKQVSIPIAMKLSPYFSGLGHFIKGLERAGADGVVLFNRFYQPDIDLDALQVTSQLQWSTSADGQLPLRWLALLYGKVELSLAAVSGVRSADDVLKMVLAGADVVQMCSVLLDRGPEYLGTIKTHLLRWLEEGEYASIAELKGHLSQYRCSNPEIFERSNYINLLDGYSRARGMRG</sequence>
<evidence type="ECO:0000256" key="5">
    <source>
        <dbReference type="ARBA" id="ARBA00022975"/>
    </source>
</evidence>
<evidence type="ECO:0000259" key="7">
    <source>
        <dbReference type="Pfam" id="PF01180"/>
    </source>
</evidence>
<evidence type="ECO:0000313" key="9">
    <source>
        <dbReference type="Proteomes" id="UP001225378"/>
    </source>
</evidence>
<gene>
    <name evidence="8" type="ORF">Q9L42_001075</name>
</gene>
<dbReference type="SUPFAM" id="SSF51395">
    <property type="entry name" value="FMN-linked oxidoreductases"/>
    <property type="match status" value="1"/>
</dbReference>
<keyword evidence="5" id="KW-0665">Pyrimidine biosynthesis</keyword>
<dbReference type="NCBIfam" id="NF005741">
    <property type="entry name" value="PRK07565.1"/>
    <property type="match status" value="1"/>
</dbReference>
<dbReference type="InterPro" id="IPR050074">
    <property type="entry name" value="DHO_dehydrogenase"/>
</dbReference>
<dbReference type="InterPro" id="IPR013785">
    <property type="entry name" value="Aldolase_TIM"/>
</dbReference>
<dbReference type="Gene3D" id="3.20.20.70">
    <property type="entry name" value="Aldolase class I"/>
    <property type="match status" value="1"/>
</dbReference>
<dbReference type="EMBL" id="CP157743">
    <property type="protein sequence ID" value="XBS20754.1"/>
    <property type="molecule type" value="Genomic_DNA"/>
</dbReference>
<comment type="pathway">
    <text evidence="2">Pyrimidine metabolism; UMP biosynthesis via de novo pathway.</text>
</comment>
<dbReference type="GO" id="GO:0006222">
    <property type="term" value="P:UMP biosynthetic process"/>
    <property type="evidence" value="ECO:0007669"/>
    <property type="project" value="InterPro"/>
</dbReference>
<proteinExistence type="predicted"/>
<evidence type="ECO:0000313" key="8">
    <source>
        <dbReference type="EMBL" id="XBS20754.1"/>
    </source>
</evidence>
<dbReference type="KEGG" id="mech:Q9L42_001075"/>
<organism evidence="8 9">
    <name type="scientific">Methylomarinum roseum</name>
    <dbReference type="NCBI Taxonomy" id="3067653"/>
    <lineage>
        <taxon>Bacteria</taxon>
        <taxon>Pseudomonadati</taxon>
        <taxon>Pseudomonadota</taxon>
        <taxon>Gammaproteobacteria</taxon>
        <taxon>Methylococcales</taxon>
        <taxon>Methylococcaceae</taxon>
        <taxon>Methylomarinum</taxon>
    </lineage>
</organism>
<dbReference type="GO" id="GO:0004152">
    <property type="term" value="F:dihydroorotate dehydrogenase activity"/>
    <property type="evidence" value="ECO:0007669"/>
    <property type="project" value="InterPro"/>
</dbReference>
<dbReference type="PIRSF" id="PIRSF000164">
    <property type="entry name" value="DHO_oxidase"/>
    <property type="match status" value="1"/>
</dbReference>
<keyword evidence="9" id="KW-1185">Reference proteome</keyword>
<accession>A0AAU7NUX1</accession>
<keyword evidence="4" id="KW-0288">FMN</keyword>
<dbReference type="InterPro" id="IPR005720">
    <property type="entry name" value="Dihydroorotate_DH_cat"/>
</dbReference>
<evidence type="ECO:0000256" key="1">
    <source>
        <dbReference type="ARBA" id="ARBA00001917"/>
    </source>
</evidence>
<evidence type="ECO:0000256" key="6">
    <source>
        <dbReference type="ARBA" id="ARBA00023002"/>
    </source>
</evidence>
<evidence type="ECO:0000256" key="4">
    <source>
        <dbReference type="ARBA" id="ARBA00022643"/>
    </source>
</evidence>
<dbReference type="GO" id="GO:0005737">
    <property type="term" value="C:cytoplasm"/>
    <property type="evidence" value="ECO:0007669"/>
    <property type="project" value="InterPro"/>
</dbReference>
<keyword evidence="6" id="KW-0560">Oxidoreductase</keyword>
<dbReference type="PANTHER" id="PTHR48109">
    <property type="entry name" value="DIHYDROOROTATE DEHYDROGENASE (QUINONE), MITOCHONDRIAL-RELATED"/>
    <property type="match status" value="1"/>
</dbReference>
<dbReference type="GO" id="GO:0006207">
    <property type="term" value="P:'de novo' pyrimidine nucleobase biosynthetic process"/>
    <property type="evidence" value="ECO:0007669"/>
    <property type="project" value="TreeGrafter"/>
</dbReference>
<keyword evidence="3" id="KW-0285">Flavoprotein</keyword>
<comment type="cofactor">
    <cofactor evidence="1">
        <name>FMN</name>
        <dbReference type="ChEBI" id="CHEBI:58210"/>
    </cofactor>
</comment>